<dbReference type="InterPro" id="IPR004101">
    <property type="entry name" value="Mur_ligase_C"/>
</dbReference>
<evidence type="ECO:0000256" key="5">
    <source>
        <dbReference type="ARBA" id="ARBA00022840"/>
    </source>
</evidence>
<dbReference type="GO" id="GO:0009252">
    <property type="term" value="P:peptidoglycan biosynthetic process"/>
    <property type="evidence" value="ECO:0007669"/>
    <property type="project" value="UniProtKB-UniRule"/>
</dbReference>
<gene>
    <name evidence="10 14" type="primary">murF</name>
    <name evidence="14" type="ORF">EBQ26_04585</name>
</gene>
<dbReference type="EC" id="6.3.2.10" evidence="10 11"/>
<evidence type="ECO:0000256" key="9">
    <source>
        <dbReference type="ARBA" id="ARBA00023316"/>
    </source>
</evidence>
<dbReference type="NCBIfam" id="TIGR01143">
    <property type="entry name" value="murF"/>
    <property type="match status" value="1"/>
</dbReference>
<feature type="domain" description="Mur ligase C-terminal" evidence="12">
    <location>
        <begin position="342"/>
        <end position="449"/>
    </location>
</feature>
<dbReference type="GO" id="GO:0047480">
    <property type="term" value="F:UDP-N-acetylmuramoyl-tripeptide-D-alanyl-D-alanine ligase activity"/>
    <property type="evidence" value="ECO:0007669"/>
    <property type="project" value="UniProtKB-UniRule"/>
</dbReference>
<protein>
    <recommendedName>
        <fullName evidence="10 11">UDP-N-acetylmuramoyl-tripeptide--D-alanyl-D-alanine ligase</fullName>
        <ecNumber evidence="10 11">6.3.2.10</ecNumber>
    </recommendedName>
    <alternativeName>
        <fullName evidence="10">D-alanyl-D-alanine-adding enzyme</fullName>
    </alternativeName>
</protein>
<sequence length="473" mass="49648">MMSLALAAQLLEQGGVPCTVCGVTDPAAVALERVHSDSRTLQTGDLFVALVGERFDAHDFLVQARDAGSAAALVQAGRAIKGLPCLEVADTRIALQALARQWRSLFEIPVIAVTGSNGKTTVTQMLAAILRAAYDDACLATQGNFNNEIGLPLMVLRLRSTHRAAVFELGMNHSGEIALLAGIAQPTVALVNNAQREHQEFMHSVQAVAEENGAAIRALPVDGVAVFPADDAYSALWQSLAGARTVHTFGVAQGRTRILQAQWHIDMHAGWALDLCVDGVPAPVTLAALGQHNLCNAVAAAAAASAAGVPHEAIVQGLNAFRPVKGRGVLHAVVYADGTRQWLVDDCYNANPDSVLAAIDVLAALPSPRLLVLGDMGEVGERGEQFHAEIGAYAKSRGIDGLWSLGRLAGHAAAAFGNAARHFQDMATLSQALAVQTPALASLLVKGSRFMAMERAFEHALHAAQQAGGRVQP</sequence>
<evidence type="ECO:0000256" key="7">
    <source>
        <dbReference type="ARBA" id="ARBA00022984"/>
    </source>
</evidence>
<dbReference type="Gene3D" id="3.40.1390.10">
    <property type="entry name" value="MurE/MurF, N-terminal domain"/>
    <property type="match status" value="1"/>
</dbReference>
<comment type="catalytic activity">
    <reaction evidence="10 11">
        <text>D-alanyl-D-alanine + UDP-N-acetyl-alpha-D-muramoyl-L-alanyl-gamma-D-glutamyl-meso-2,6-diaminopimelate + ATP = UDP-N-acetyl-alpha-D-muramoyl-L-alanyl-gamma-D-glutamyl-meso-2,6-diaminopimeloyl-D-alanyl-D-alanine + ADP + phosphate + H(+)</text>
        <dbReference type="Rhea" id="RHEA:28374"/>
        <dbReference type="ChEBI" id="CHEBI:15378"/>
        <dbReference type="ChEBI" id="CHEBI:30616"/>
        <dbReference type="ChEBI" id="CHEBI:43474"/>
        <dbReference type="ChEBI" id="CHEBI:57822"/>
        <dbReference type="ChEBI" id="CHEBI:61386"/>
        <dbReference type="ChEBI" id="CHEBI:83905"/>
        <dbReference type="ChEBI" id="CHEBI:456216"/>
        <dbReference type="EC" id="6.3.2.10"/>
    </reaction>
</comment>
<keyword evidence="1 10" id="KW-0963">Cytoplasm</keyword>
<dbReference type="PANTHER" id="PTHR43024">
    <property type="entry name" value="UDP-N-ACETYLMURAMOYL-TRIPEPTIDE--D-ALANYL-D-ALANINE LIGASE"/>
    <property type="match status" value="1"/>
</dbReference>
<dbReference type="GO" id="GO:0008360">
    <property type="term" value="P:regulation of cell shape"/>
    <property type="evidence" value="ECO:0007669"/>
    <property type="project" value="UniProtKB-KW"/>
</dbReference>
<dbReference type="GO" id="GO:0005524">
    <property type="term" value="F:ATP binding"/>
    <property type="evidence" value="ECO:0007669"/>
    <property type="project" value="UniProtKB-UniRule"/>
</dbReference>
<evidence type="ECO:0000256" key="2">
    <source>
        <dbReference type="ARBA" id="ARBA00022598"/>
    </source>
</evidence>
<reference evidence="14 15" key="1">
    <citation type="submission" date="2018-10" db="EMBL/GenBank/DDBJ databases">
        <title>Comamonadaceae CDC group NO-1 genome sequencing and assembly.</title>
        <authorList>
            <person name="Bernier A.-M."/>
            <person name="Bernard K."/>
        </authorList>
    </citation>
    <scope>NUCLEOTIDE SEQUENCE [LARGE SCALE GENOMIC DNA]</scope>
    <source>
        <strain evidence="14 15">NML970147</strain>
    </source>
</reference>
<dbReference type="HAMAP" id="MF_02019">
    <property type="entry name" value="MurF"/>
    <property type="match status" value="1"/>
</dbReference>
<evidence type="ECO:0000259" key="12">
    <source>
        <dbReference type="Pfam" id="PF02875"/>
    </source>
</evidence>
<comment type="function">
    <text evidence="10 11">Involved in cell wall formation. Catalyzes the final step in the synthesis of UDP-N-acetylmuramoyl-pentapeptide, the precursor of murein.</text>
</comment>
<keyword evidence="8 10" id="KW-0131">Cell cycle</keyword>
<dbReference type="InterPro" id="IPR035911">
    <property type="entry name" value="MurE/MurF_N"/>
</dbReference>
<dbReference type="Proteomes" id="UP000267521">
    <property type="component" value="Unassembled WGS sequence"/>
</dbReference>
<dbReference type="EMBL" id="RDQM01000004">
    <property type="protein sequence ID" value="RMW99677.1"/>
    <property type="molecule type" value="Genomic_DNA"/>
</dbReference>
<dbReference type="InterPro" id="IPR051046">
    <property type="entry name" value="MurCDEF_CellWall_CoF430Synth"/>
</dbReference>
<keyword evidence="3 10" id="KW-0132">Cell division</keyword>
<proteinExistence type="inferred from homology"/>
<evidence type="ECO:0000256" key="3">
    <source>
        <dbReference type="ARBA" id="ARBA00022618"/>
    </source>
</evidence>
<dbReference type="InterPro" id="IPR005863">
    <property type="entry name" value="UDP-N-AcMur_synth"/>
</dbReference>
<evidence type="ECO:0000256" key="4">
    <source>
        <dbReference type="ARBA" id="ARBA00022741"/>
    </source>
</evidence>
<evidence type="ECO:0000256" key="10">
    <source>
        <dbReference type="HAMAP-Rule" id="MF_02019"/>
    </source>
</evidence>
<evidence type="ECO:0000256" key="6">
    <source>
        <dbReference type="ARBA" id="ARBA00022960"/>
    </source>
</evidence>
<dbReference type="SUPFAM" id="SSF53623">
    <property type="entry name" value="MurD-like peptide ligases, catalytic domain"/>
    <property type="match status" value="1"/>
</dbReference>
<evidence type="ECO:0000313" key="15">
    <source>
        <dbReference type="Proteomes" id="UP000267521"/>
    </source>
</evidence>
<feature type="binding site" evidence="10">
    <location>
        <begin position="115"/>
        <end position="121"/>
    </location>
    <ligand>
        <name>ATP</name>
        <dbReference type="ChEBI" id="CHEBI:30616"/>
    </ligand>
</feature>
<feature type="domain" description="Mur ligase central" evidence="13">
    <location>
        <begin position="113"/>
        <end position="304"/>
    </location>
</feature>
<dbReference type="Pfam" id="PF08245">
    <property type="entry name" value="Mur_ligase_M"/>
    <property type="match status" value="1"/>
</dbReference>
<dbReference type="SUPFAM" id="SSF53244">
    <property type="entry name" value="MurD-like peptide ligases, peptide-binding domain"/>
    <property type="match status" value="1"/>
</dbReference>
<accession>A0A3M6Q917</accession>
<dbReference type="SUPFAM" id="SSF63418">
    <property type="entry name" value="MurE/MurF N-terminal domain"/>
    <property type="match status" value="1"/>
</dbReference>
<dbReference type="AlphaFoldDB" id="A0A3M6Q917"/>
<keyword evidence="6 10" id="KW-0133">Cell shape</keyword>
<dbReference type="InterPro" id="IPR036565">
    <property type="entry name" value="Mur-like_cat_sf"/>
</dbReference>
<dbReference type="InterPro" id="IPR013221">
    <property type="entry name" value="Mur_ligase_cen"/>
</dbReference>
<keyword evidence="7 10" id="KW-0573">Peptidoglycan synthesis</keyword>
<keyword evidence="2 10" id="KW-0436">Ligase</keyword>
<dbReference type="Pfam" id="PF02875">
    <property type="entry name" value="Mur_ligase_C"/>
    <property type="match status" value="1"/>
</dbReference>
<evidence type="ECO:0000256" key="11">
    <source>
        <dbReference type="RuleBase" id="RU004136"/>
    </source>
</evidence>
<dbReference type="UniPathway" id="UPA00219"/>
<comment type="subcellular location">
    <subcellularLocation>
        <location evidence="10 11">Cytoplasm</location>
    </subcellularLocation>
</comment>
<organism evidence="14 15">
    <name type="scientific">Allofranklinella schreckenbergeri</name>
    <dbReference type="NCBI Taxonomy" id="1076744"/>
    <lineage>
        <taxon>Bacteria</taxon>
        <taxon>Pseudomonadati</taxon>
        <taxon>Pseudomonadota</taxon>
        <taxon>Betaproteobacteria</taxon>
        <taxon>Burkholderiales</taxon>
        <taxon>Comamonadaceae</taxon>
        <taxon>Allofranklinella</taxon>
    </lineage>
</organism>
<dbReference type="Gene3D" id="3.40.1190.10">
    <property type="entry name" value="Mur-like, catalytic domain"/>
    <property type="match status" value="1"/>
</dbReference>
<keyword evidence="4 10" id="KW-0547">Nucleotide-binding</keyword>
<keyword evidence="5 10" id="KW-0067">ATP-binding</keyword>
<dbReference type="InterPro" id="IPR036615">
    <property type="entry name" value="Mur_ligase_C_dom_sf"/>
</dbReference>
<dbReference type="GO" id="GO:0051301">
    <property type="term" value="P:cell division"/>
    <property type="evidence" value="ECO:0007669"/>
    <property type="project" value="UniProtKB-KW"/>
</dbReference>
<evidence type="ECO:0000313" key="14">
    <source>
        <dbReference type="EMBL" id="RMW99677.1"/>
    </source>
</evidence>
<dbReference type="GO" id="GO:0008766">
    <property type="term" value="F:UDP-N-acetylmuramoylalanyl-D-glutamyl-2,6-diaminopimelate-D-alanyl-D-alanine ligase activity"/>
    <property type="evidence" value="ECO:0007669"/>
    <property type="project" value="RHEA"/>
</dbReference>
<dbReference type="GO" id="GO:0005737">
    <property type="term" value="C:cytoplasm"/>
    <property type="evidence" value="ECO:0007669"/>
    <property type="project" value="UniProtKB-SubCell"/>
</dbReference>
<dbReference type="Gene3D" id="3.90.190.20">
    <property type="entry name" value="Mur ligase, C-terminal domain"/>
    <property type="match status" value="1"/>
</dbReference>
<dbReference type="GO" id="GO:0071555">
    <property type="term" value="P:cell wall organization"/>
    <property type="evidence" value="ECO:0007669"/>
    <property type="project" value="UniProtKB-KW"/>
</dbReference>
<evidence type="ECO:0000259" key="13">
    <source>
        <dbReference type="Pfam" id="PF08245"/>
    </source>
</evidence>
<keyword evidence="9 10" id="KW-0961">Cell wall biogenesis/degradation</keyword>
<comment type="caution">
    <text evidence="14">The sequence shown here is derived from an EMBL/GenBank/DDBJ whole genome shotgun (WGS) entry which is preliminary data.</text>
</comment>
<evidence type="ECO:0000256" key="8">
    <source>
        <dbReference type="ARBA" id="ARBA00023306"/>
    </source>
</evidence>
<name>A0A3M6Q917_9BURK</name>
<comment type="similarity">
    <text evidence="10">Belongs to the MurCDEF family. MurF subfamily.</text>
</comment>
<comment type="pathway">
    <text evidence="10 11">Cell wall biogenesis; peptidoglycan biosynthesis.</text>
</comment>
<evidence type="ECO:0000256" key="1">
    <source>
        <dbReference type="ARBA" id="ARBA00022490"/>
    </source>
</evidence>
<dbReference type="RefSeq" id="WP_122237886.1">
    <property type="nucleotide sequence ID" value="NZ_RDQM01000004.1"/>
</dbReference>
<dbReference type="PANTHER" id="PTHR43024:SF1">
    <property type="entry name" value="UDP-N-ACETYLMURAMOYL-TRIPEPTIDE--D-ALANYL-D-ALANINE LIGASE"/>
    <property type="match status" value="1"/>
</dbReference>